<dbReference type="PROSITE" id="PS00134">
    <property type="entry name" value="TRYPSIN_HIS"/>
    <property type="match status" value="1"/>
</dbReference>
<dbReference type="InterPro" id="IPR033116">
    <property type="entry name" value="TRYPSIN_SER"/>
</dbReference>
<dbReference type="InterPro" id="IPR018114">
    <property type="entry name" value="TRYPSIN_HIS"/>
</dbReference>
<keyword evidence="3 8" id="KW-0378">Hydrolase</keyword>
<keyword evidence="5" id="KW-0865">Zymogen</keyword>
<comment type="caution">
    <text evidence="11">The sequence shown here is derived from an EMBL/GenBank/DDBJ whole genome shotgun (WGS) entry which is preliminary data.</text>
</comment>
<dbReference type="PRINTS" id="PR00722">
    <property type="entry name" value="CHYMOTRYPSIN"/>
</dbReference>
<reference evidence="11 12" key="1">
    <citation type="submission" date="2019-06" db="EMBL/GenBank/DDBJ databases">
        <title>Discovery of a novel chromosome fission-fusion reversal in muntjac.</title>
        <authorList>
            <person name="Mudd A.B."/>
            <person name="Bredeson J.V."/>
            <person name="Baum R."/>
            <person name="Hockemeyer D."/>
            <person name="Rokhsar D.S."/>
        </authorList>
    </citation>
    <scope>NUCLEOTIDE SEQUENCE [LARGE SCALE GENOMIC DNA]</scope>
    <source>
        <strain evidence="11">UTSW_UCB_Mm</strain>
        <tissue evidence="11">Fibroblast cell line</tissue>
    </source>
</reference>
<dbReference type="CDD" id="cd00190">
    <property type="entry name" value="Tryp_SPc"/>
    <property type="match status" value="1"/>
</dbReference>
<evidence type="ECO:0000313" key="12">
    <source>
        <dbReference type="Proteomes" id="UP000326458"/>
    </source>
</evidence>
<dbReference type="PANTHER" id="PTHR24253:SF144">
    <property type="entry name" value="CHYMOTRYPSIN-LIKE PROTEASE CTRL-1-RELATED"/>
    <property type="match status" value="1"/>
</dbReference>
<dbReference type="FunFam" id="2.40.10.10:FF:000016">
    <property type="entry name" value="Tryptase beta-2"/>
    <property type="match status" value="1"/>
</dbReference>
<evidence type="ECO:0000256" key="9">
    <source>
        <dbReference type="SAM" id="SignalP"/>
    </source>
</evidence>
<dbReference type="InterPro" id="IPR009003">
    <property type="entry name" value="Peptidase_S1_PA"/>
</dbReference>
<evidence type="ECO:0000313" key="11">
    <source>
        <dbReference type="EMBL" id="KAB0351506.1"/>
    </source>
</evidence>
<dbReference type="Proteomes" id="UP000326458">
    <property type="component" value="Unassembled WGS sequence"/>
</dbReference>
<dbReference type="SMART" id="SM00020">
    <property type="entry name" value="Tryp_SPc"/>
    <property type="match status" value="1"/>
</dbReference>
<evidence type="ECO:0000256" key="6">
    <source>
        <dbReference type="ARBA" id="ARBA00023157"/>
    </source>
</evidence>
<dbReference type="EMBL" id="VCEA01000002">
    <property type="protein sequence ID" value="KAB0351506.1"/>
    <property type="molecule type" value="Genomic_DNA"/>
</dbReference>
<dbReference type="InterPro" id="IPR001314">
    <property type="entry name" value="Peptidase_S1A"/>
</dbReference>
<dbReference type="SUPFAM" id="SSF50494">
    <property type="entry name" value="Trypsin-like serine proteases"/>
    <property type="match status" value="1"/>
</dbReference>
<dbReference type="InterPro" id="IPR043504">
    <property type="entry name" value="Peptidase_S1_PA_chymotrypsin"/>
</dbReference>
<dbReference type="Pfam" id="PF00089">
    <property type="entry name" value="Trypsin"/>
    <property type="match status" value="1"/>
</dbReference>
<dbReference type="GO" id="GO:0004252">
    <property type="term" value="F:serine-type endopeptidase activity"/>
    <property type="evidence" value="ECO:0007669"/>
    <property type="project" value="InterPro"/>
</dbReference>
<evidence type="ECO:0000259" key="10">
    <source>
        <dbReference type="PROSITE" id="PS50240"/>
    </source>
</evidence>
<evidence type="ECO:0000256" key="7">
    <source>
        <dbReference type="ARBA" id="ARBA00023180"/>
    </source>
</evidence>
<protein>
    <recommendedName>
        <fullName evidence="10">Peptidase S1 domain-containing protein</fullName>
    </recommendedName>
</protein>
<dbReference type="Gene3D" id="2.40.10.10">
    <property type="entry name" value="Trypsin-like serine proteases"/>
    <property type="match status" value="2"/>
</dbReference>
<dbReference type="PROSITE" id="PS50240">
    <property type="entry name" value="TRYPSIN_DOM"/>
    <property type="match status" value="1"/>
</dbReference>
<dbReference type="GO" id="GO:0006508">
    <property type="term" value="P:proteolysis"/>
    <property type="evidence" value="ECO:0007669"/>
    <property type="project" value="UniProtKB-KW"/>
</dbReference>
<keyword evidence="2 9" id="KW-0732">Signal</keyword>
<proteinExistence type="predicted"/>
<dbReference type="PROSITE" id="PS00135">
    <property type="entry name" value="TRYPSIN_SER"/>
    <property type="match status" value="1"/>
</dbReference>
<evidence type="ECO:0000256" key="2">
    <source>
        <dbReference type="ARBA" id="ARBA00022729"/>
    </source>
</evidence>
<name>A0A5N3VTY8_MUNMU</name>
<evidence type="ECO:0000256" key="5">
    <source>
        <dbReference type="ARBA" id="ARBA00023145"/>
    </source>
</evidence>
<feature type="chain" id="PRO_5024434878" description="Peptidase S1 domain-containing protein" evidence="9">
    <location>
        <begin position="16"/>
        <end position="267"/>
    </location>
</feature>
<sequence length="267" mass="29317">MLWLLVMTLPFLGRSVPVTPGPGSGRGLVGIEGGCDVSARSCPWQVSLRFYNRTVGRWIHFCGGSLIHPQWVLTAAHCVEWKSLQASAIRVQVGQLRLYDHDKPTKVSKIVQHPDYDQILSAEGSLSHHVRVVSLPPASLRVPEGKMCWVTGWGSVTVHSPLPQPYHLQEVEVPIVGNEVCNLHYRKVANTTKPIKDDMLCAGSEGQDSCQGDSGGALVCLWKCSWAQVGVVSWGHKCALPDFPGVYTWVTSYVSWILQYVPLSPGP</sequence>
<feature type="domain" description="Peptidase S1" evidence="10">
    <location>
        <begin position="31"/>
        <end position="262"/>
    </location>
</feature>
<dbReference type="InterPro" id="IPR001254">
    <property type="entry name" value="Trypsin_dom"/>
</dbReference>
<accession>A0A5N3VTY8</accession>
<keyword evidence="6" id="KW-1015">Disulfide bond</keyword>
<keyword evidence="4 8" id="KW-0720">Serine protease</keyword>
<evidence type="ECO:0000256" key="8">
    <source>
        <dbReference type="RuleBase" id="RU363034"/>
    </source>
</evidence>
<gene>
    <name evidence="11" type="ORF">FD754_016363</name>
</gene>
<evidence type="ECO:0000256" key="1">
    <source>
        <dbReference type="ARBA" id="ARBA00022670"/>
    </source>
</evidence>
<organism evidence="11 12">
    <name type="scientific">Muntiacus muntjak</name>
    <name type="common">Barking deer</name>
    <name type="synonym">Indian muntjac</name>
    <dbReference type="NCBI Taxonomy" id="9888"/>
    <lineage>
        <taxon>Eukaryota</taxon>
        <taxon>Metazoa</taxon>
        <taxon>Chordata</taxon>
        <taxon>Craniata</taxon>
        <taxon>Vertebrata</taxon>
        <taxon>Euteleostomi</taxon>
        <taxon>Mammalia</taxon>
        <taxon>Eutheria</taxon>
        <taxon>Laurasiatheria</taxon>
        <taxon>Artiodactyla</taxon>
        <taxon>Ruminantia</taxon>
        <taxon>Pecora</taxon>
        <taxon>Cervidae</taxon>
        <taxon>Muntiacinae</taxon>
        <taxon>Muntiacus</taxon>
    </lineage>
</organism>
<dbReference type="AlphaFoldDB" id="A0A5N3VTY8"/>
<dbReference type="FunFam" id="2.40.10.10:FF:000068">
    <property type="entry name" value="transmembrane protease serine 2"/>
    <property type="match status" value="1"/>
</dbReference>
<keyword evidence="7" id="KW-0325">Glycoprotein</keyword>
<dbReference type="PANTHER" id="PTHR24253">
    <property type="entry name" value="TRANSMEMBRANE PROTEASE SERINE"/>
    <property type="match status" value="1"/>
</dbReference>
<feature type="signal peptide" evidence="9">
    <location>
        <begin position="1"/>
        <end position="15"/>
    </location>
</feature>
<keyword evidence="12" id="KW-1185">Reference proteome</keyword>
<keyword evidence="1 8" id="KW-0645">Protease</keyword>
<evidence type="ECO:0000256" key="3">
    <source>
        <dbReference type="ARBA" id="ARBA00022801"/>
    </source>
</evidence>
<evidence type="ECO:0000256" key="4">
    <source>
        <dbReference type="ARBA" id="ARBA00022825"/>
    </source>
</evidence>